<feature type="compositionally biased region" description="Basic and acidic residues" evidence="11">
    <location>
        <begin position="870"/>
        <end position="883"/>
    </location>
</feature>
<feature type="compositionally biased region" description="Basic and acidic residues" evidence="11">
    <location>
        <begin position="304"/>
        <end position="332"/>
    </location>
</feature>
<feature type="compositionally biased region" description="Low complexity" evidence="11">
    <location>
        <begin position="641"/>
        <end position="652"/>
    </location>
</feature>
<feature type="domain" description="Alpha-type protein kinase" evidence="13">
    <location>
        <begin position="1289"/>
        <end position="1520"/>
    </location>
</feature>
<dbReference type="InterPro" id="IPR004166">
    <property type="entry name" value="a-kinase_dom"/>
</dbReference>
<feature type="region of interest" description="Disordered" evidence="11">
    <location>
        <begin position="403"/>
        <end position="479"/>
    </location>
</feature>
<feature type="compositionally biased region" description="Polar residues" evidence="11">
    <location>
        <begin position="1127"/>
        <end position="1136"/>
    </location>
</feature>
<reference evidence="14" key="5">
    <citation type="submission" date="2025-09" db="UniProtKB">
        <authorList>
            <consortium name="Ensembl"/>
        </authorList>
    </citation>
    <scope>IDENTIFICATION</scope>
</reference>
<reference evidence="15" key="1">
    <citation type="journal article" date="2014" name="Science">
        <title>Nonhuman genetics. Genomic basis for the convergent evolution of electric organs.</title>
        <authorList>
            <person name="Gallant J.R."/>
            <person name="Traeger L.L."/>
            <person name="Volkening J.D."/>
            <person name="Moffett H."/>
            <person name="Chen P.H."/>
            <person name="Novina C.D."/>
            <person name="Phillips G.N.Jr."/>
            <person name="Anand R."/>
            <person name="Wells G.B."/>
            <person name="Pinch M."/>
            <person name="Guth R."/>
            <person name="Unguez G.A."/>
            <person name="Albert J.S."/>
            <person name="Zakon H.H."/>
            <person name="Samanta M.P."/>
            <person name="Sussman M.R."/>
        </authorList>
    </citation>
    <scope>NUCLEOTIDE SEQUENCE [LARGE SCALE GENOMIC DNA]</scope>
</reference>
<dbReference type="InterPro" id="IPR003598">
    <property type="entry name" value="Ig_sub2"/>
</dbReference>
<dbReference type="SUPFAM" id="SSF56112">
    <property type="entry name" value="Protein kinase-like (PK-like)"/>
    <property type="match status" value="1"/>
</dbReference>
<feature type="region of interest" description="Disordered" evidence="11">
    <location>
        <begin position="818"/>
        <end position="839"/>
    </location>
</feature>
<dbReference type="GO" id="GO:0055013">
    <property type="term" value="P:cardiac muscle cell development"/>
    <property type="evidence" value="ECO:0007669"/>
    <property type="project" value="TreeGrafter"/>
</dbReference>
<dbReference type="Pfam" id="PF07679">
    <property type="entry name" value="I-set"/>
    <property type="match status" value="2"/>
</dbReference>
<feature type="domain" description="Ig-like" evidence="12">
    <location>
        <begin position="1173"/>
        <end position="1260"/>
    </location>
</feature>
<evidence type="ECO:0000256" key="1">
    <source>
        <dbReference type="ARBA" id="ARBA00008651"/>
    </source>
</evidence>
<evidence type="ECO:0000256" key="4">
    <source>
        <dbReference type="ARBA" id="ARBA00022679"/>
    </source>
</evidence>
<feature type="region of interest" description="Disordered" evidence="11">
    <location>
        <begin position="956"/>
        <end position="994"/>
    </location>
</feature>
<dbReference type="SMART" id="SM00409">
    <property type="entry name" value="IG"/>
    <property type="match status" value="2"/>
</dbReference>
<feature type="region of interest" description="Disordered" evidence="11">
    <location>
        <begin position="861"/>
        <end position="885"/>
    </location>
</feature>
<accession>A0A4W4GE80</accession>
<evidence type="ECO:0000256" key="9">
    <source>
        <dbReference type="ARBA" id="ARBA00047899"/>
    </source>
</evidence>
<feature type="compositionally biased region" description="Basic and acidic residues" evidence="11">
    <location>
        <begin position="660"/>
        <end position="672"/>
    </location>
</feature>
<keyword evidence="3" id="KW-0723">Serine/threonine-protein kinase</keyword>
<keyword evidence="15" id="KW-1185">Reference proteome</keyword>
<keyword evidence="4" id="KW-0808">Transferase</keyword>
<dbReference type="InterPro" id="IPR013098">
    <property type="entry name" value="Ig_I-set"/>
</dbReference>
<dbReference type="PROSITE" id="PS50835">
    <property type="entry name" value="IG_LIKE"/>
    <property type="match status" value="2"/>
</dbReference>
<comment type="catalytic activity">
    <reaction evidence="9">
        <text>L-threonyl-[protein] + ATP = O-phospho-L-threonyl-[protein] + ADP + H(+)</text>
        <dbReference type="Rhea" id="RHEA:46608"/>
        <dbReference type="Rhea" id="RHEA-COMP:11060"/>
        <dbReference type="Rhea" id="RHEA-COMP:11605"/>
        <dbReference type="ChEBI" id="CHEBI:15378"/>
        <dbReference type="ChEBI" id="CHEBI:30013"/>
        <dbReference type="ChEBI" id="CHEBI:30616"/>
        <dbReference type="ChEBI" id="CHEBI:61977"/>
        <dbReference type="ChEBI" id="CHEBI:456216"/>
        <dbReference type="EC" id="2.7.11.1"/>
    </reaction>
</comment>
<feature type="region of interest" description="Disordered" evidence="11">
    <location>
        <begin position="639"/>
        <end position="672"/>
    </location>
</feature>
<evidence type="ECO:0000256" key="3">
    <source>
        <dbReference type="ARBA" id="ARBA00022527"/>
    </source>
</evidence>
<feature type="compositionally biased region" description="Basic and acidic residues" evidence="11">
    <location>
        <begin position="410"/>
        <end position="428"/>
    </location>
</feature>
<dbReference type="SMART" id="SM00408">
    <property type="entry name" value="IGc2"/>
    <property type="match status" value="2"/>
</dbReference>
<evidence type="ECO:0000256" key="5">
    <source>
        <dbReference type="ARBA" id="ARBA00022737"/>
    </source>
</evidence>
<dbReference type="InterPro" id="IPR013783">
    <property type="entry name" value="Ig-like_fold"/>
</dbReference>
<sequence length="1561" mass="172531">MSSRRLLNRSFSADGGSNIHRTSDRLAGNGSNSYSYLDTVRTESRSTLYCVLAQLTELTQPMFETTLKSRAVSETTNVKFSCVVSGYPAPEVTWYKDDVQLDKYCSLPKYKIIHEGKTHTLHIYDCSLEDAAIYQVSARNSQGIVSCSGILEVGTMNEYKIHQNYFAKLKQKAKRRHRGQEEIRHPDKENVPDAMDAVWEGSPERAQRKCRSPTDASIPHIDAASPEQPEELRNHKETAVAANPLDGFHPEPSTTVKAVSNDDTFNNGQAIVDHNMINVVNFASNRMPDEDLFAKKKIKISAEGGERGGEDRQADREQERKKETQRGKDRNLSKANLSPLPSEVQMEVDSNVIQPKATSELRSTVKEVKTKLRKNEFLEMAERNRNMSATKPPAPQKQPLVKISTATKTDTARRPTDLKRSTKVKRENPLPAVPSQSPSHLTDVSPHDRAVKKSLTKKNQMAIERPGDPLSGEPGRGHAEQVGSRTFFVSRECTEAPEGLNSGDTKEQALFESVMIPPQIGGRITLIMDTSERNVCVPYTTSMATKDQIPDHMETAICDNSTTHHIETCTDLKQQPSNGVIEDNMGKPSSYKLHITNHKHRQNMEQHPIRSNKSSTHPGTECHQKGQEISLLGENTPLRHSSQTQQQDQVTSAMNSSQVDAKEQDQEHRNRMTEEHCIGNKSGIPAADSLKKSQQHEVDISVTEIGSNKTVCVNAKTETEHLIPGISDAYQAIGTDSQLHHPSNTLNSETLQLQTQELSALSSQSAQATDIQECKKISESTIPAVDENEKGTPGKNSWEYERKSLVENDFAKTGSEVCFPPASPAPAGKPPKPETSASSKILSSCLETVIPLIYVTDVDSTQENDGTDTATHESPDFKNRNKSAESSLADISVTTNEQNNNILNQIGFKQTDTVLADSAALTDKTLPGVVSAPLNLQPSEVNRACQALEKSVKVNESLTVPSSQSADAAGSGPVTDNNTPRTAEGSTTTKLSGTAETTNITSLLMQNFTQLNLVRECPESSQESNLLLTEKHPSPPSAGSVYLIQDLKNAALNLEDMSDAAVVLQNTVPQPGRNLRTEDTLAVPQKHALRVSQENISSQAKEEETIVQMAGDTEVKEGAPHGDNLPPQESLSSLPAQTPPERISSELIYQDVLLALPNHDQELVQGSAQLKAPQVIRKIQTEICDTSGNVKLWCQFFNVRSDSILRWYKDDVEMTEMKSSAGDESQVSLAVVQMSERDCGLYRCTITNEYGTDFTDYLLTSESPSSLVLREDSSEVGEEIEMTPLLFGKGLSSAGYWGVTFFGRILTEEAQVGTGCEHKTSRAKVIYGLDPVFDMGNSCLIKVQSPIAYRGREEINLAERNIQITKQACKIQNLAREYCKIFAAQTRMIENFGSELEFLPLYFIYRPARNIPYATVEVELKGVYLHYCGLDKAGSLVVKERSEVAQKCSSFQHWIYQHTNGNLLFTRLEGVDTIMTNIGVSVKSEGYQGFPCRANPLVFEKFQSQHQCNYFCGLLGLRPLKVTEKLRAAVRPKASQSPQPPCRADNGQCPQTQRKACHNQR</sequence>
<evidence type="ECO:0000259" key="12">
    <source>
        <dbReference type="PROSITE" id="PS50835"/>
    </source>
</evidence>
<evidence type="ECO:0000256" key="11">
    <source>
        <dbReference type="SAM" id="MobiDB-lite"/>
    </source>
</evidence>
<dbReference type="Gene3D" id="2.60.40.10">
    <property type="entry name" value="Immunoglobulins"/>
    <property type="match status" value="2"/>
</dbReference>
<feature type="compositionally biased region" description="Polar residues" evidence="11">
    <location>
        <begin position="609"/>
        <end position="618"/>
    </location>
</feature>
<dbReference type="FunFam" id="2.60.40.10:FF:000069">
    <property type="entry name" value="Alpha-protein kinase 3"/>
    <property type="match status" value="1"/>
</dbReference>
<evidence type="ECO:0000259" key="13">
    <source>
        <dbReference type="PROSITE" id="PS51158"/>
    </source>
</evidence>
<dbReference type="GO" id="GO:0005524">
    <property type="term" value="F:ATP binding"/>
    <property type="evidence" value="ECO:0007669"/>
    <property type="project" value="InterPro"/>
</dbReference>
<keyword evidence="6" id="KW-0418">Kinase</keyword>
<dbReference type="GO" id="GO:0005634">
    <property type="term" value="C:nucleus"/>
    <property type="evidence" value="ECO:0007669"/>
    <property type="project" value="TreeGrafter"/>
</dbReference>
<feature type="region of interest" description="Disordered" evidence="11">
    <location>
        <begin position="1115"/>
        <end position="1139"/>
    </location>
</feature>
<keyword evidence="8" id="KW-0393">Immunoglobulin domain</keyword>
<feature type="region of interest" description="Disordered" evidence="11">
    <location>
        <begin position="601"/>
        <end position="622"/>
    </location>
</feature>
<feature type="compositionally biased region" description="Pro residues" evidence="11">
    <location>
        <begin position="821"/>
        <end position="830"/>
    </location>
</feature>
<evidence type="ECO:0000313" key="15">
    <source>
        <dbReference type="Proteomes" id="UP000314983"/>
    </source>
</evidence>
<dbReference type="PANTHER" id="PTHR47091:SF1">
    <property type="entry name" value="ALPHA-PROTEIN KINASE 3"/>
    <property type="match status" value="1"/>
</dbReference>
<comment type="similarity">
    <text evidence="1">Belongs to the protein kinase superfamily. Alpha-type protein kinase family. ALPK subfamily.</text>
</comment>
<feature type="region of interest" description="Disordered" evidence="11">
    <location>
        <begin position="209"/>
        <end position="233"/>
    </location>
</feature>
<feature type="compositionally biased region" description="Polar residues" evidence="11">
    <location>
        <begin position="974"/>
        <end position="994"/>
    </location>
</feature>
<organism evidence="14 15">
    <name type="scientific">Electrophorus electricus</name>
    <name type="common">Electric eel</name>
    <name type="synonym">Gymnotus electricus</name>
    <dbReference type="NCBI Taxonomy" id="8005"/>
    <lineage>
        <taxon>Eukaryota</taxon>
        <taxon>Metazoa</taxon>
        <taxon>Chordata</taxon>
        <taxon>Craniata</taxon>
        <taxon>Vertebrata</taxon>
        <taxon>Euteleostomi</taxon>
        <taxon>Actinopterygii</taxon>
        <taxon>Neopterygii</taxon>
        <taxon>Teleostei</taxon>
        <taxon>Ostariophysi</taxon>
        <taxon>Gymnotiformes</taxon>
        <taxon>Gymnotoidei</taxon>
        <taxon>Gymnotidae</taxon>
        <taxon>Electrophorus</taxon>
    </lineage>
</organism>
<gene>
    <name evidence="14" type="primary">MAP3K19</name>
</gene>
<evidence type="ECO:0000256" key="2">
    <source>
        <dbReference type="ARBA" id="ARBA00012513"/>
    </source>
</evidence>
<dbReference type="SMART" id="SM00811">
    <property type="entry name" value="Alpha_kinase"/>
    <property type="match status" value="1"/>
</dbReference>
<dbReference type="EC" id="2.7.11.1" evidence="2"/>
<name>A0A4W4GE80_ELEEL</name>
<proteinExistence type="inferred from homology"/>
<reference evidence="15" key="2">
    <citation type="journal article" date="2017" name="Sci. Adv.">
        <title>A tail of two voltages: Proteomic comparison of the three electric organs of the electric eel.</title>
        <authorList>
            <person name="Traeger L.L."/>
            <person name="Sabat G."/>
            <person name="Barrett-Wilt G.A."/>
            <person name="Wells G.B."/>
            <person name="Sussman M.R."/>
        </authorList>
    </citation>
    <scope>NUCLEOTIDE SEQUENCE [LARGE SCALE GENOMIC DNA]</scope>
</reference>
<dbReference type="InterPro" id="IPR011009">
    <property type="entry name" value="Kinase-like_dom_sf"/>
</dbReference>
<keyword evidence="7" id="KW-1015">Disulfide bond</keyword>
<keyword evidence="5" id="KW-0677">Repeat</keyword>
<evidence type="ECO:0000256" key="7">
    <source>
        <dbReference type="ARBA" id="ARBA00023157"/>
    </source>
</evidence>
<evidence type="ECO:0000256" key="8">
    <source>
        <dbReference type="ARBA" id="ARBA00023319"/>
    </source>
</evidence>
<dbReference type="InterPro" id="IPR007110">
    <property type="entry name" value="Ig-like_dom"/>
</dbReference>
<dbReference type="OMA" id="SEHIRMS"/>
<dbReference type="GeneTree" id="ENSGT00940000158534"/>
<dbReference type="SUPFAM" id="SSF48726">
    <property type="entry name" value="Immunoglobulin"/>
    <property type="match status" value="2"/>
</dbReference>
<comment type="catalytic activity">
    <reaction evidence="10">
        <text>L-seryl-[protein] + ATP = O-phospho-L-seryl-[protein] + ADP + H(+)</text>
        <dbReference type="Rhea" id="RHEA:17989"/>
        <dbReference type="Rhea" id="RHEA-COMP:9863"/>
        <dbReference type="Rhea" id="RHEA-COMP:11604"/>
        <dbReference type="ChEBI" id="CHEBI:15378"/>
        <dbReference type="ChEBI" id="CHEBI:29999"/>
        <dbReference type="ChEBI" id="CHEBI:30616"/>
        <dbReference type="ChEBI" id="CHEBI:83421"/>
        <dbReference type="ChEBI" id="CHEBI:456216"/>
        <dbReference type="EC" id="2.7.11.1"/>
    </reaction>
</comment>
<evidence type="ECO:0000313" key="14">
    <source>
        <dbReference type="Ensembl" id="ENSEEEP00000034618.2"/>
    </source>
</evidence>
<evidence type="ECO:0000256" key="6">
    <source>
        <dbReference type="ARBA" id="ARBA00022777"/>
    </source>
</evidence>
<reference evidence="14" key="4">
    <citation type="submission" date="2025-08" db="UniProtKB">
        <authorList>
            <consortium name="Ensembl"/>
        </authorList>
    </citation>
    <scope>IDENTIFICATION</scope>
</reference>
<dbReference type="InterPro" id="IPR036179">
    <property type="entry name" value="Ig-like_dom_sf"/>
</dbReference>
<reference evidence="14" key="3">
    <citation type="submission" date="2020-05" db="EMBL/GenBank/DDBJ databases">
        <title>Electrophorus electricus (electric eel) genome, fEleEle1, primary haplotype.</title>
        <authorList>
            <person name="Myers G."/>
            <person name="Meyer A."/>
            <person name="Fedrigo O."/>
            <person name="Formenti G."/>
            <person name="Rhie A."/>
            <person name="Tracey A."/>
            <person name="Sims Y."/>
            <person name="Jarvis E.D."/>
        </authorList>
    </citation>
    <scope>NUCLEOTIDE SEQUENCE [LARGE SCALE GENOMIC DNA]</scope>
</reference>
<dbReference type="GO" id="GO:0004674">
    <property type="term" value="F:protein serine/threonine kinase activity"/>
    <property type="evidence" value="ECO:0007669"/>
    <property type="project" value="UniProtKB-KW"/>
</dbReference>
<feature type="region of interest" description="Disordered" evidence="11">
    <location>
        <begin position="1531"/>
        <end position="1561"/>
    </location>
</feature>
<dbReference type="PANTHER" id="PTHR47091">
    <property type="entry name" value="ALPHA-PROTEIN KINASE 2-RELATED"/>
    <property type="match status" value="1"/>
</dbReference>
<feature type="region of interest" description="Disordered" evidence="11">
    <location>
        <begin position="303"/>
        <end position="351"/>
    </location>
</feature>
<dbReference type="InterPro" id="IPR003599">
    <property type="entry name" value="Ig_sub"/>
</dbReference>
<feature type="domain" description="Ig-like" evidence="12">
    <location>
        <begin position="61"/>
        <end position="146"/>
    </location>
</feature>
<dbReference type="PROSITE" id="PS51158">
    <property type="entry name" value="ALPHA_KINASE"/>
    <property type="match status" value="1"/>
</dbReference>
<dbReference type="Gene3D" id="3.20.200.10">
    <property type="entry name" value="MHCK/EF2 kinase"/>
    <property type="match status" value="1"/>
</dbReference>
<dbReference type="Pfam" id="PF02816">
    <property type="entry name" value="Alpha_kinase"/>
    <property type="match status" value="1"/>
</dbReference>
<evidence type="ECO:0000256" key="10">
    <source>
        <dbReference type="ARBA" id="ARBA00048679"/>
    </source>
</evidence>
<dbReference type="Proteomes" id="UP000314983">
    <property type="component" value="Chromosome 1"/>
</dbReference>
<dbReference type="Ensembl" id="ENSEEET00000035022.2">
    <property type="protein sequence ID" value="ENSEEEP00000034618.2"/>
    <property type="gene ID" value="ENSEEEG00000016465.2"/>
</dbReference>
<protein>
    <recommendedName>
        <fullName evidence="2">non-specific serine/threonine protein kinase</fullName>
        <ecNumber evidence="2">2.7.11.1</ecNumber>
    </recommendedName>
</protein>
<feature type="compositionally biased region" description="Polar residues" evidence="11">
    <location>
        <begin position="956"/>
        <end position="966"/>
    </location>
</feature>